<organism evidence="1">
    <name type="scientific">uncultured Caudovirales phage</name>
    <dbReference type="NCBI Taxonomy" id="2100421"/>
    <lineage>
        <taxon>Viruses</taxon>
        <taxon>Duplodnaviria</taxon>
        <taxon>Heunggongvirae</taxon>
        <taxon>Uroviricota</taxon>
        <taxon>Caudoviricetes</taxon>
        <taxon>Peduoviridae</taxon>
        <taxon>Maltschvirus</taxon>
        <taxon>Maltschvirus maltsch</taxon>
    </lineage>
</organism>
<reference evidence="1" key="1">
    <citation type="submission" date="2020-04" db="EMBL/GenBank/DDBJ databases">
        <authorList>
            <person name="Chiriac C."/>
            <person name="Salcher M."/>
            <person name="Ghai R."/>
            <person name="Kavagutti S V."/>
        </authorList>
    </citation>
    <scope>NUCLEOTIDE SEQUENCE</scope>
</reference>
<protein>
    <submittedName>
        <fullName evidence="1">Uncharacterized protein</fullName>
    </submittedName>
</protein>
<gene>
    <name evidence="1" type="ORF">UFOVP699_163</name>
</gene>
<dbReference type="EMBL" id="LR796670">
    <property type="protein sequence ID" value="CAB4159427.1"/>
    <property type="molecule type" value="Genomic_DNA"/>
</dbReference>
<sequence length="77" mass="8945">MTIMKTITTEYEGAFIETPLEDLIDFLCNMAEIANNSEDFVRKVTLGVTDETGSLSQEDRQTLRDWYFEEYPKTLEP</sequence>
<accession>A0A6J5NKR4</accession>
<evidence type="ECO:0000313" key="1">
    <source>
        <dbReference type="EMBL" id="CAB4159427.1"/>
    </source>
</evidence>
<name>A0A6J5NKR4_9CAUD</name>
<proteinExistence type="predicted"/>